<dbReference type="Proteomes" id="UP000485058">
    <property type="component" value="Unassembled WGS sequence"/>
</dbReference>
<dbReference type="GO" id="GO:0045505">
    <property type="term" value="F:dynein intermediate chain binding"/>
    <property type="evidence" value="ECO:0007669"/>
    <property type="project" value="InterPro"/>
</dbReference>
<dbReference type="Gene3D" id="1.10.8.720">
    <property type="entry name" value="Region D6 of dynein motor"/>
    <property type="match status" value="2"/>
</dbReference>
<organism evidence="4 5">
    <name type="scientific">Haematococcus lacustris</name>
    <name type="common">Green alga</name>
    <name type="synonym">Haematococcus pluvialis</name>
    <dbReference type="NCBI Taxonomy" id="44745"/>
    <lineage>
        <taxon>Eukaryota</taxon>
        <taxon>Viridiplantae</taxon>
        <taxon>Chlorophyta</taxon>
        <taxon>core chlorophytes</taxon>
        <taxon>Chlorophyceae</taxon>
        <taxon>CS clade</taxon>
        <taxon>Chlamydomonadales</taxon>
        <taxon>Haematococcaceae</taxon>
        <taxon>Haematococcus</taxon>
    </lineage>
</organism>
<dbReference type="InterPro" id="IPR027417">
    <property type="entry name" value="P-loop_NTPase"/>
</dbReference>
<comment type="caution">
    <text evidence="4">The sequence shown here is derived from an EMBL/GenBank/DDBJ whole genome shotgun (WGS) entry which is preliminary data.</text>
</comment>
<dbReference type="PANTHER" id="PTHR46961:SF19">
    <property type="entry name" value="DYNEIN HEAVY CHAIN 5, AXONEMAL"/>
    <property type="match status" value="1"/>
</dbReference>
<dbReference type="PANTHER" id="PTHR46961">
    <property type="entry name" value="DYNEIN HEAVY CHAIN 1, AXONEMAL-LIKE PROTEIN"/>
    <property type="match status" value="1"/>
</dbReference>
<dbReference type="InterPro" id="IPR026983">
    <property type="entry name" value="DHC"/>
</dbReference>
<dbReference type="Gene3D" id="3.10.490.20">
    <property type="match status" value="1"/>
</dbReference>
<dbReference type="GO" id="GO:0051959">
    <property type="term" value="F:dynein light intermediate chain binding"/>
    <property type="evidence" value="ECO:0007669"/>
    <property type="project" value="InterPro"/>
</dbReference>
<evidence type="ECO:0000259" key="1">
    <source>
        <dbReference type="Pfam" id="PF03028"/>
    </source>
</evidence>
<dbReference type="Pfam" id="PF18199">
    <property type="entry name" value="Dynein_C"/>
    <property type="match status" value="1"/>
</dbReference>
<dbReference type="InterPro" id="IPR042219">
    <property type="entry name" value="AAA_lid_11_sf"/>
</dbReference>
<reference evidence="4 5" key="1">
    <citation type="submission" date="2020-02" db="EMBL/GenBank/DDBJ databases">
        <title>Draft genome sequence of Haematococcus lacustris strain NIES-144.</title>
        <authorList>
            <person name="Morimoto D."/>
            <person name="Nakagawa S."/>
            <person name="Yoshida T."/>
            <person name="Sawayama S."/>
        </authorList>
    </citation>
    <scope>NUCLEOTIDE SEQUENCE [LARGE SCALE GENOMIC DNA]</scope>
    <source>
        <strain evidence="4 5">NIES-144</strain>
    </source>
</reference>
<dbReference type="GO" id="GO:0008569">
    <property type="term" value="F:minus-end-directed microtubule motor activity"/>
    <property type="evidence" value="ECO:0007669"/>
    <property type="project" value="InterPro"/>
</dbReference>
<dbReference type="InterPro" id="IPR004273">
    <property type="entry name" value="Dynein_heavy_D6_P-loop"/>
</dbReference>
<evidence type="ECO:0000313" key="5">
    <source>
        <dbReference type="Proteomes" id="UP000485058"/>
    </source>
</evidence>
<protein>
    <submittedName>
        <fullName evidence="4">ODA2 protein</fullName>
    </submittedName>
</protein>
<dbReference type="InterPro" id="IPR041228">
    <property type="entry name" value="Dynein_C"/>
</dbReference>
<name>A0A699YVP6_HAELA</name>
<dbReference type="GO" id="GO:0007018">
    <property type="term" value="P:microtubule-based movement"/>
    <property type="evidence" value="ECO:0007669"/>
    <property type="project" value="InterPro"/>
</dbReference>
<evidence type="ECO:0000259" key="3">
    <source>
        <dbReference type="Pfam" id="PF18199"/>
    </source>
</evidence>
<feature type="non-terminal residue" evidence="4">
    <location>
        <position position="1"/>
    </location>
</feature>
<dbReference type="InterPro" id="IPR043160">
    <property type="entry name" value="Dynein_C_barrel"/>
</dbReference>
<gene>
    <name evidence="4" type="ORF">HaLaN_10348</name>
</gene>
<accession>A0A699YVP6</accession>
<dbReference type="Gene3D" id="1.20.1270.280">
    <property type="match status" value="1"/>
</dbReference>
<dbReference type="FunFam" id="3.10.490.20:FF:000010">
    <property type="entry name" value="Dynein heavy chain, putative"/>
    <property type="match status" value="1"/>
</dbReference>
<dbReference type="AlphaFoldDB" id="A0A699YVP6"/>
<feature type="domain" description="Dynein heavy chain AAA lid" evidence="2">
    <location>
        <begin position="86"/>
        <end position="116"/>
    </location>
</feature>
<dbReference type="Gene3D" id="3.40.50.300">
    <property type="entry name" value="P-loop containing nucleotide triphosphate hydrolases"/>
    <property type="match status" value="1"/>
</dbReference>
<dbReference type="Pfam" id="PF18198">
    <property type="entry name" value="AAA_lid_11"/>
    <property type="match status" value="1"/>
</dbReference>
<dbReference type="EMBL" id="BLLF01000711">
    <property type="protein sequence ID" value="GFH14317.1"/>
    <property type="molecule type" value="Genomic_DNA"/>
</dbReference>
<dbReference type="Pfam" id="PF03028">
    <property type="entry name" value="Dynein_heavy"/>
    <property type="match status" value="1"/>
</dbReference>
<dbReference type="InterPro" id="IPR041658">
    <property type="entry name" value="AAA_lid_11"/>
</dbReference>
<evidence type="ECO:0000313" key="4">
    <source>
        <dbReference type="EMBL" id="GFH14317.1"/>
    </source>
</evidence>
<proteinExistence type="predicted"/>
<feature type="domain" description="Dynein heavy chain region D6 P-loop" evidence="1">
    <location>
        <begin position="1"/>
        <end position="55"/>
    </location>
</feature>
<keyword evidence="5" id="KW-1185">Reference proteome</keyword>
<evidence type="ECO:0000259" key="2">
    <source>
        <dbReference type="Pfam" id="PF18198"/>
    </source>
</evidence>
<dbReference type="GO" id="GO:0030286">
    <property type="term" value="C:dynein complex"/>
    <property type="evidence" value="ECO:0007669"/>
    <property type="project" value="InterPro"/>
</dbReference>
<feature type="domain" description="Dynein heavy chain C-terminal" evidence="3">
    <location>
        <begin position="193"/>
        <end position="493"/>
    </location>
</feature>
<sequence length="496" mass="56415">WVLLQNTHLGLGYLTEVETFLIKEENIHEDFRLWITAEPHPQFPIGLLQMGIKITNEAPVGMKAGLRASYQWVSQDMLDAVSHPYWRQLLFVMCFLHSVTQERRKFGPIGWCVPYDDFDQLLMDTFAEKYFHPGVLAVGYELYRDERSGFQYRVPDSNDIDVFRQSIELLPGTESPEVFGLHPNADVTFRTLQVQEAVYTILDTMPKGGTAAGGLSREEIVDKICEDLLSKVPPMFDKEETKEKLKKLPGGPTVPLTVHLRQELDRLNTIIRLATTTLKNLRLAIAGTIALSGNLIEAVDALFIARIPSFWLAKSWEATTLGNWFTGMLQRYDQLNKWLNLGRPKGYWMTGFFNPQGFLTAMKQEVNRKHAADKWALDDVVMTSEVTNPPKDYEALKEAPAEGVYIYGLYLDGCAWSGRDNKLVDSEPKKLFNLMPVLYVTGVLAKDKKRTGVFEAPCYRVKTRKGLNFVTTFALRSEDDKSKWILRGVGILCTID</sequence>